<dbReference type="Pfam" id="PF00472">
    <property type="entry name" value="RF-1"/>
    <property type="match status" value="1"/>
</dbReference>
<evidence type="ECO:0000259" key="2">
    <source>
        <dbReference type="Pfam" id="PF00472"/>
    </source>
</evidence>
<sequence length="171" mass="20392">MIRLNLKLRFYSVETAKEWLKNLNTDTLPQNIFTFRYDRSSGPGGQNVNKLNTKCTLTLYNASQCSLIPEEIRSQLFDCNPDMLHKKFRYYYPNSDSVVVQCDETRSRLQNKNMVVDKLITEIKSCCYFSNDTDPETKLKWARIKKRSHEKRLRNKKYKSDKKKYRKVNLK</sequence>
<reference evidence="4" key="1">
    <citation type="submission" date="2023-07" db="EMBL/GenBank/DDBJ databases">
        <title>A draft genome of Kazachstania heterogenica Y-27499.</title>
        <authorList>
            <person name="Donic C."/>
            <person name="Kralova J.S."/>
            <person name="Fidel L."/>
            <person name="Ben-Dor S."/>
            <person name="Jung S."/>
        </authorList>
    </citation>
    <scope>NUCLEOTIDE SEQUENCE [LARGE SCALE GENOMIC DNA]</scope>
    <source>
        <strain evidence="4">Y27499</strain>
    </source>
</reference>
<dbReference type="PANTHER" id="PTHR11075">
    <property type="entry name" value="PEPTIDE CHAIN RELEASE FACTOR"/>
    <property type="match status" value="1"/>
</dbReference>
<evidence type="ECO:0000313" key="3">
    <source>
        <dbReference type="EMBL" id="KAK5774235.1"/>
    </source>
</evidence>
<dbReference type="EMBL" id="JAWIZZ010000055">
    <property type="protein sequence ID" value="KAK5774235.1"/>
    <property type="molecule type" value="Genomic_DNA"/>
</dbReference>
<dbReference type="GO" id="GO:0070126">
    <property type="term" value="P:mitochondrial translational termination"/>
    <property type="evidence" value="ECO:0007669"/>
    <property type="project" value="TreeGrafter"/>
</dbReference>
<dbReference type="PANTHER" id="PTHR11075:SF54">
    <property type="entry name" value="LARGE RIBOSOMAL SUBUNIT PROTEIN ML62"/>
    <property type="match status" value="1"/>
</dbReference>
<dbReference type="GO" id="GO:0004045">
    <property type="term" value="F:peptidyl-tRNA hydrolase activity"/>
    <property type="evidence" value="ECO:0007669"/>
    <property type="project" value="TreeGrafter"/>
</dbReference>
<dbReference type="GO" id="GO:0005762">
    <property type="term" value="C:mitochondrial large ribosomal subunit"/>
    <property type="evidence" value="ECO:0007669"/>
    <property type="project" value="TreeGrafter"/>
</dbReference>
<feature type="region of interest" description="Disordered" evidence="1">
    <location>
        <begin position="152"/>
        <end position="171"/>
    </location>
</feature>
<dbReference type="GO" id="GO:0016150">
    <property type="term" value="F:translation release factor activity, codon nonspecific"/>
    <property type="evidence" value="ECO:0007669"/>
    <property type="project" value="TreeGrafter"/>
</dbReference>
<evidence type="ECO:0000256" key="1">
    <source>
        <dbReference type="SAM" id="MobiDB-lite"/>
    </source>
</evidence>
<name>A0AAN7WJS3_9SACH</name>
<gene>
    <name evidence="3" type="ORF">RI543_004524</name>
</gene>
<comment type="caution">
    <text evidence="3">The sequence shown here is derived from an EMBL/GenBank/DDBJ whole genome shotgun (WGS) entry which is preliminary data.</text>
</comment>
<dbReference type="InterPro" id="IPR000352">
    <property type="entry name" value="Pep_chain_release_fac_I"/>
</dbReference>
<feature type="domain" description="Prokaryotic-type class I peptide chain release factors" evidence="2">
    <location>
        <begin position="28"/>
        <end position="165"/>
    </location>
</feature>
<dbReference type="Proteomes" id="UP001306508">
    <property type="component" value="Unassembled WGS sequence"/>
</dbReference>
<dbReference type="Gene3D" id="3.30.160.20">
    <property type="match status" value="1"/>
</dbReference>
<dbReference type="AlphaFoldDB" id="A0AAN7WJS3"/>
<protein>
    <recommendedName>
        <fullName evidence="2">Prokaryotic-type class I peptide chain release factors domain-containing protein</fullName>
    </recommendedName>
</protein>
<dbReference type="InterPro" id="IPR052104">
    <property type="entry name" value="Mito_Release_Factor_mL62"/>
</dbReference>
<accession>A0AAN7WJS3</accession>
<proteinExistence type="predicted"/>
<evidence type="ECO:0000313" key="4">
    <source>
        <dbReference type="Proteomes" id="UP001306508"/>
    </source>
</evidence>
<keyword evidence="4" id="KW-1185">Reference proteome</keyword>
<organism evidence="3 4">
    <name type="scientific">Arxiozyma heterogenica</name>
    <dbReference type="NCBI Taxonomy" id="278026"/>
    <lineage>
        <taxon>Eukaryota</taxon>
        <taxon>Fungi</taxon>
        <taxon>Dikarya</taxon>
        <taxon>Ascomycota</taxon>
        <taxon>Saccharomycotina</taxon>
        <taxon>Saccharomycetes</taxon>
        <taxon>Saccharomycetales</taxon>
        <taxon>Saccharomycetaceae</taxon>
        <taxon>Arxiozyma</taxon>
    </lineage>
</organism>
<dbReference type="SUPFAM" id="SSF110916">
    <property type="entry name" value="Peptidyl-tRNA hydrolase domain-like"/>
    <property type="match status" value="1"/>
</dbReference>